<organism evidence="2 3">
    <name type="scientific">Marnyiella aurantia</name>
    <dbReference type="NCBI Taxonomy" id="2758037"/>
    <lineage>
        <taxon>Bacteria</taxon>
        <taxon>Pseudomonadati</taxon>
        <taxon>Bacteroidota</taxon>
        <taxon>Flavobacteriia</taxon>
        <taxon>Flavobacteriales</taxon>
        <taxon>Weeksellaceae</taxon>
        <taxon>Marnyiella</taxon>
    </lineage>
</organism>
<dbReference type="Proteomes" id="UP000515349">
    <property type="component" value="Chromosome"/>
</dbReference>
<evidence type="ECO:0000313" key="2">
    <source>
        <dbReference type="EMBL" id="QMS98792.1"/>
    </source>
</evidence>
<dbReference type="Proteomes" id="UP000539710">
    <property type="component" value="Unassembled WGS sequence"/>
</dbReference>
<reference evidence="4" key="3">
    <citation type="submission" date="2020-07" db="EMBL/GenBank/DDBJ databases">
        <title>Flavobacterium sp. xlx-214.</title>
        <authorList>
            <person name="Yang C."/>
        </authorList>
    </citation>
    <scope>NUCLEOTIDE SEQUENCE [LARGE SCALE GENOMIC DNA]</scope>
    <source>
        <strain evidence="4">CX-624</strain>
    </source>
</reference>
<proteinExistence type="predicted"/>
<protein>
    <submittedName>
        <fullName evidence="2">Uncharacterized protein</fullName>
    </submittedName>
</protein>
<reference evidence="1" key="4">
    <citation type="submission" date="2020-07" db="EMBL/GenBank/DDBJ databases">
        <authorList>
            <person name="Yang C."/>
        </authorList>
    </citation>
    <scope>NUCLEOTIDE SEQUENCE</scope>
    <source>
        <strain evidence="1">Cx-624</strain>
    </source>
</reference>
<evidence type="ECO:0000313" key="4">
    <source>
        <dbReference type="Proteomes" id="UP000539710"/>
    </source>
</evidence>
<accession>A0A7D7RKY6</accession>
<sequence>MNVAYRMQKFQDWITQQWVISFGRRVNPSQNLWLMGPFGEINGIGEKFIEQLTERENLEIVKDFESAGLLDSINNLNLSVHEISSLSKNVIDFYENTSAYRLKFKVKWNPVFKLFGYSVNRLFSQRINQLNIPVNRIHKSEDLTSEIIKLVCRETGELKYTLWLRKFRLTGKIIYSGIYSTCKVPSGNTCVKAVFPLPKGNATVILQPSVGDSGEPILNSSGERFGDAGFYFLLNDSKGNFWSKYIPSFTDKLTVTENKGKLRAVQTLKLWNITVSTFEYDLEKYHYGR</sequence>
<dbReference type="EMBL" id="JACEUX010000001">
    <property type="protein sequence ID" value="MBA5245805.1"/>
    <property type="molecule type" value="Genomic_DNA"/>
</dbReference>
<name>A0A7D7RKY6_9FLAO</name>
<reference evidence="2" key="1">
    <citation type="submission" date="2020-07" db="EMBL/GenBank/DDBJ databases">
        <title>Chryseobacterium sp. CX-624.</title>
        <authorList>
            <person name="Yang C."/>
        </authorList>
    </citation>
    <scope>NUCLEOTIDE SEQUENCE</scope>
    <source>
        <strain evidence="2">CX-624</strain>
    </source>
</reference>
<dbReference type="KEGG" id="cbau:H1R16_01915"/>
<evidence type="ECO:0000313" key="1">
    <source>
        <dbReference type="EMBL" id="MBA5245805.1"/>
    </source>
</evidence>
<dbReference type="EMBL" id="CP059472">
    <property type="protein sequence ID" value="QMS98792.1"/>
    <property type="molecule type" value="Genomic_DNA"/>
</dbReference>
<dbReference type="AlphaFoldDB" id="A0A7D7RKY6"/>
<evidence type="ECO:0000313" key="3">
    <source>
        <dbReference type="Proteomes" id="UP000515349"/>
    </source>
</evidence>
<keyword evidence="4" id="KW-1185">Reference proteome</keyword>
<dbReference type="RefSeq" id="WP_181885922.1">
    <property type="nucleotide sequence ID" value="NZ_CP059472.1"/>
</dbReference>
<reference evidence="3" key="2">
    <citation type="submission" date="2020-07" db="EMBL/GenBank/DDBJ databases">
        <title>Chryseobacterium sp.cx-624.</title>
        <authorList>
            <person name="Yang C."/>
        </authorList>
    </citation>
    <scope>NUCLEOTIDE SEQUENCE [LARGE SCALE GENOMIC DNA]</scope>
    <source>
        <strain evidence="3">cx-624</strain>
    </source>
</reference>
<gene>
    <name evidence="2" type="ORF">H1R16_01915</name>
    <name evidence="1" type="ORF">H2507_01355</name>
</gene>